<dbReference type="AlphaFoldDB" id="A0A512BH41"/>
<name>A0A512BH41_9BACT</name>
<evidence type="ECO:0000313" key="3">
    <source>
        <dbReference type="Proteomes" id="UP000321513"/>
    </source>
</evidence>
<dbReference type="EMBL" id="BJYT01000018">
    <property type="protein sequence ID" value="GEO11283.1"/>
    <property type="molecule type" value="Genomic_DNA"/>
</dbReference>
<gene>
    <name evidence="2" type="ORF">SAE01_37790</name>
</gene>
<dbReference type="Proteomes" id="UP000321513">
    <property type="component" value="Unassembled WGS sequence"/>
</dbReference>
<evidence type="ECO:0000313" key="2">
    <source>
        <dbReference type="EMBL" id="GEO11283.1"/>
    </source>
</evidence>
<comment type="caution">
    <text evidence="2">The sequence shown here is derived from an EMBL/GenBank/DDBJ whole genome shotgun (WGS) entry which is preliminary data.</text>
</comment>
<feature type="region of interest" description="Disordered" evidence="1">
    <location>
        <begin position="16"/>
        <end position="94"/>
    </location>
</feature>
<proteinExistence type="predicted"/>
<organism evidence="2 3">
    <name type="scientific">Segetibacter aerophilus</name>
    <dbReference type="NCBI Taxonomy" id="670293"/>
    <lineage>
        <taxon>Bacteria</taxon>
        <taxon>Pseudomonadati</taxon>
        <taxon>Bacteroidota</taxon>
        <taxon>Chitinophagia</taxon>
        <taxon>Chitinophagales</taxon>
        <taxon>Chitinophagaceae</taxon>
        <taxon>Segetibacter</taxon>
    </lineage>
</organism>
<keyword evidence="3" id="KW-1185">Reference proteome</keyword>
<accession>A0A512BH41</accession>
<reference evidence="2 3" key="1">
    <citation type="submission" date="2019-07" db="EMBL/GenBank/DDBJ databases">
        <title>Whole genome shotgun sequence of Segetibacter aerophilus NBRC 106135.</title>
        <authorList>
            <person name="Hosoyama A."/>
            <person name="Uohara A."/>
            <person name="Ohji S."/>
            <person name="Ichikawa N."/>
        </authorList>
    </citation>
    <scope>NUCLEOTIDE SEQUENCE [LARGE SCALE GENOMIC DNA]</scope>
    <source>
        <strain evidence="2 3">NBRC 106135</strain>
    </source>
</reference>
<evidence type="ECO:0000256" key="1">
    <source>
        <dbReference type="SAM" id="MobiDB-lite"/>
    </source>
</evidence>
<protein>
    <submittedName>
        <fullName evidence="2">Uncharacterized protein</fullName>
    </submittedName>
</protein>
<sequence length="94" mass="10273">MPAGAKVAKVVLNRKVMLPNNDSNNPKFSQEEETNSADIIETNDKAEGEVEDTDPPLDEEDLEETGLTVEEADQIVWEPPKTGSSGSEEKDITD</sequence>
<feature type="compositionally biased region" description="Acidic residues" evidence="1">
    <location>
        <begin position="49"/>
        <end position="64"/>
    </location>
</feature>